<name>A0A830G8Z0_9EURY</name>
<protein>
    <submittedName>
        <fullName evidence="2">Uncharacterized protein</fullName>
    </submittedName>
</protein>
<keyword evidence="3" id="KW-1185">Reference proteome</keyword>
<proteinExistence type="predicted"/>
<dbReference type="OrthoDB" id="275663at2157"/>
<evidence type="ECO:0000313" key="3">
    <source>
        <dbReference type="Proteomes" id="UP000608850"/>
    </source>
</evidence>
<organism evidence="2 3">
    <name type="scientific">Halarchaeum nitratireducens</name>
    <dbReference type="NCBI Taxonomy" id="489913"/>
    <lineage>
        <taxon>Archaea</taxon>
        <taxon>Methanobacteriati</taxon>
        <taxon>Methanobacteriota</taxon>
        <taxon>Stenosarchaea group</taxon>
        <taxon>Halobacteria</taxon>
        <taxon>Halobacteriales</taxon>
        <taxon>Halobacteriaceae</taxon>
    </lineage>
</organism>
<keyword evidence="1" id="KW-0472">Membrane</keyword>
<evidence type="ECO:0000313" key="2">
    <source>
        <dbReference type="EMBL" id="GGN09423.1"/>
    </source>
</evidence>
<gene>
    <name evidence="2" type="ORF">GCM10009021_06230</name>
</gene>
<feature type="transmembrane region" description="Helical" evidence="1">
    <location>
        <begin position="57"/>
        <end position="74"/>
    </location>
</feature>
<dbReference type="Proteomes" id="UP000608850">
    <property type="component" value="Unassembled WGS sequence"/>
</dbReference>
<sequence length="75" mass="8086">MISETTFLVLLGVAWVSELGFGALISYWFITQGFGDDAATAATTAPLESRRSVRLSLAAWATFFVVLLAAIVFLN</sequence>
<keyword evidence="1" id="KW-0812">Transmembrane</keyword>
<feature type="transmembrane region" description="Helical" evidence="1">
    <location>
        <begin position="7"/>
        <end position="30"/>
    </location>
</feature>
<accession>A0A830G8Z0</accession>
<reference evidence="2 3" key="1">
    <citation type="journal article" date="2019" name="Int. J. Syst. Evol. Microbiol.">
        <title>The Global Catalogue of Microorganisms (GCM) 10K type strain sequencing project: providing services to taxonomists for standard genome sequencing and annotation.</title>
        <authorList>
            <consortium name="The Broad Institute Genomics Platform"/>
            <consortium name="The Broad Institute Genome Sequencing Center for Infectious Disease"/>
            <person name="Wu L."/>
            <person name="Ma J."/>
        </authorList>
    </citation>
    <scope>NUCLEOTIDE SEQUENCE [LARGE SCALE GENOMIC DNA]</scope>
    <source>
        <strain evidence="2 3">JCM 16331</strain>
    </source>
</reference>
<comment type="caution">
    <text evidence="2">The sequence shown here is derived from an EMBL/GenBank/DDBJ whole genome shotgun (WGS) entry which is preliminary data.</text>
</comment>
<keyword evidence="1" id="KW-1133">Transmembrane helix</keyword>
<dbReference type="AlphaFoldDB" id="A0A830G8Z0"/>
<evidence type="ECO:0000256" key="1">
    <source>
        <dbReference type="SAM" id="Phobius"/>
    </source>
</evidence>
<dbReference type="EMBL" id="BMOQ01000002">
    <property type="protein sequence ID" value="GGN09423.1"/>
    <property type="molecule type" value="Genomic_DNA"/>
</dbReference>
<dbReference type="RefSeq" id="WP_188877064.1">
    <property type="nucleotide sequence ID" value="NZ_BMOQ01000002.1"/>
</dbReference>